<evidence type="ECO:0000313" key="2">
    <source>
        <dbReference type="EMBL" id="KAK5920575.1"/>
    </source>
</evidence>
<dbReference type="Proteomes" id="UP001331515">
    <property type="component" value="Unassembled WGS sequence"/>
</dbReference>
<dbReference type="AlphaFoldDB" id="A0AAN8DF47"/>
<keyword evidence="3" id="KW-1185">Reference proteome</keyword>
<name>A0AAN8DF47_CHAGU</name>
<reference evidence="2 3" key="1">
    <citation type="journal article" date="2023" name="Mol. Biol. Evol.">
        <title>Genomics of Secondarily Temperate Adaptation in the Only Non-Antarctic Icefish.</title>
        <authorList>
            <person name="Rivera-Colon A.G."/>
            <person name="Rayamajhi N."/>
            <person name="Minhas B.F."/>
            <person name="Madrigal G."/>
            <person name="Bilyk K.T."/>
            <person name="Yoon V."/>
            <person name="Hune M."/>
            <person name="Gregory S."/>
            <person name="Cheng C.H.C."/>
            <person name="Catchen J.M."/>
        </authorList>
    </citation>
    <scope>NUCLEOTIDE SEQUENCE [LARGE SCALE GENOMIC DNA]</scope>
    <source>
        <tissue evidence="2">White muscle</tissue>
    </source>
</reference>
<protein>
    <recommendedName>
        <fullName evidence="4">Mannosidase alpha class 1A member 2</fullName>
    </recommendedName>
</protein>
<keyword evidence="1" id="KW-0472">Membrane</keyword>
<evidence type="ECO:0000313" key="3">
    <source>
        <dbReference type="Proteomes" id="UP001331515"/>
    </source>
</evidence>
<keyword evidence="1" id="KW-1133">Transmembrane helix</keyword>
<evidence type="ECO:0000256" key="1">
    <source>
        <dbReference type="SAM" id="Phobius"/>
    </source>
</evidence>
<gene>
    <name evidence="2" type="ORF">CgunFtcFv8_024371</name>
</gene>
<sequence length="152" mass="16911">MTTPALLPLSGRRIPTLSPGASSFPHHRATLRLSEKFILLLILSAFITLCFGAFFFLPDNSKHKRFDLGLEDVLIPHIDSPKEGKHASGQVVIHGQGAHDEHRHSLFSREPAVNPPPTHRNQIHIWLCSKVFAHFRINGDGQDALPPNDIPN</sequence>
<organism evidence="2 3">
    <name type="scientific">Champsocephalus gunnari</name>
    <name type="common">Mackerel icefish</name>
    <dbReference type="NCBI Taxonomy" id="52237"/>
    <lineage>
        <taxon>Eukaryota</taxon>
        <taxon>Metazoa</taxon>
        <taxon>Chordata</taxon>
        <taxon>Craniata</taxon>
        <taxon>Vertebrata</taxon>
        <taxon>Euteleostomi</taxon>
        <taxon>Actinopterygii</taxon>
        <taxon>Neopterygii</taxon>
        <taxon>Teleostei</taxon>
        <taxon>Neoteleostei</taxon>
        <taxon>Acanthomorphata</taxon>
        <taxon>Eupercaria</taxon>
        <taxon>Perciformes</taxon>
        <taxon>Notothenioidei</taxon>
        <taxon>Channichthyidae</taxon>
        <taxon>Champsocephalus</taxon>
    </lineage>
</organism>
<keyword evidence="1" id="KW-0812">Transmembrane</keyword>
<proteinExistence type="predicted"/>
<evidence type="ECO:0008006" key="4">
    <source>
        <dbReference type="Google" id="ProtNLM"/>
    </source>
</evidence>
<accession>A0AAN8DF47</accession>
<feature type="transmembrane region" description="Helical" evidence="1">
    <location>
        <begin position="37"/>
        <end position="57"/>
    </location>
</feature>
<comment type="caution">
    <text evidence="2">The sequence shown here is derived from an EMBL/GenBank/DDBJ whole genome shotgun (WGS) entry which is preliminary data.</text>
</comment>
<dbReference type="EMBL" id="JAURVH010001523">
    <property type="protein sequence ID" value="KAK5920575.1"/>
    <property type="molecule type" value="Genomic_DNA"/>
</dbReference>